<dbReference type="AlphaFoldDB" id="A0AAN9L461"/>
<dbReference type="SUPFAM" id="SSF49764">
    <property type="entry name" value="HSP20-like chaperones"/>
    <property type="match status" value="1"/>
</dbReference>
<comment type="caution">
    <text evidence="2">The sequence shown here is derived from an EMBL/GenBank/DDBJ whole genome shotgun (WGS) entry which is preliminary data.</text>
</comment>
<keyword evidence="1" id="KW-0346">Stress response</keyword>
<reference evidence="2 3" key="1">
    <citation type="submission" date="2024-01" db="EMBL/GenBank/DDBJ databases">
        <title>The genomes of 5 underutilized Papilionoideae crops provide insights into root nodulation and disease resistanc.</title>
        <authorList>
            <person name="Jiang F."/>
        </authorList>
    </citation>
    <scope>NUCLEOTIDE SEQUENCE [LARGE SCALE GENOMIC DNA]</scope>
    <source>
        <strain evidence="2">LVBAO_FW01</strain>
        <tissue evidence="2">Leaves</tissue>
    </source>
</reference>
<dbReference type="Gene3D" id="2.60.40.790">
    <property type="match status" value="1"/>
</dbReference>
<accession>A0AAN9L461</accession>
<sequence>MENPLASIVDLKEPTKSIIYIQSPKHARVFWKETPDGHVIMLDMSRMKKDKIKIEVEGNKFKVLDNVDLDSIKDKLENEILTLTFNKLSPNKINKPRVINIVGDYEQPPKLKGSVAR</sequence>
<dbReference type="InterPro" id="IPR008978">
    <property type="entry name" value="HSP20-like_chaperone"/>
</dbReference>
<dbReference type="InterPro" id="IPR031107">
    <property type="entry name" value="Small_HSP"/>
</dbReference>
<gene>
    <name evidence="2" type="ORF">VNO77_23286</name>
</gene>
<protein>
    <submittedName>
        <fullName evidence="2">Uncharacterized protein</fullName>
    </submittedName>
</protein>
<keyword evidence="3" id="KW-1185">Reference proteome</keyword>
<dbReference type="PANTHER" id="PTHR11527">
    <property type="entry name" value="HEAT-SHOCK PROTEIN 20 FAMILY MEMBER"/>
    <property type="match status" value="1"/>
</dbReference>
<evidence type="ECO:0000313" key="3">
    <source>
        <dbReference type="Proteomes" id="UP001367508"/>
    </source>
</evidence>
<evidence type="ECO:0000313" key="2">
    <source>
        <dbReference type="EMBL" id="KAK7329140.1"/>
    </source>
</evidence>
<name>A0AAN9L461_CANGL</name>
<dbReference type="EMBL" id="JAYMYQ010000005">
    <property type="protein sequence ID" value="KAK7329140.1"/>
    <property type="molecule type" value="Genomic_DNA"/>
</dbReference>
<proteinExistence type="predicted"/>
<dbReference type="Proteomes" id="UP001367508">
    <property type="component" value="Unassembled WGS sequence"/>
</dbReference>
<organism evidence="2 3">
    <name type="scientific">Canavalia gladiata</name>
    <name type="common">Sword bean</name>
    <name type="synonym">Dolichos gladiatus</name>
    <dbReference type="NCBI Taxonomy" id="3824"/>
    <lineage>
        <taxon>Eukaryota</taxon>
        <taxon>Viridiplantae</taxon>
        <taxon>Streptophyta</taxon>
        <taxon>Embryophyta</taxon>
        <taxon>Tracheophyta</taxon>
        <taxon>Spermatophyta</taxon>
        <taxon>Magnoliopsida</taxon>
        <taxon>eudicotyledons</taxon>
        <taxon>Gunneridae</taxon>
        <taxon>Pentapetalae</taxon>
        <taxon>rosids</taxon>
        <taxon>fabids</taxon>
        <taxon>Fabales</taxon>
        <taxon>Fabaceae</taxon>
        <taxon>Papilionoideae</taxon>
        <taxon>50 kb inversion clade</taxon>
        <taxon>NPAAA clade</taxon>
        <taxon>indigoferoid/millettioid clade</taxon>
        <taxon>Phaseoleae</taxon>
        <taxon>Canavalia</taxon>
    </lineage>
</organism>
<evidence type="ECO:0000256" key="1">
    <source>
        <dbReference type="ARBA" id="ARBA00023016"/>
    </source>
</evidence>